<keyword evidence="3" id="KW-1185">Reference proteome</keyword>
<comment type="caution">
    <text evidence="2">The sequence shown here is derived from an EMBL/GenBank/DDBJ whole genome shotgun (WGS) entry which is preliminary data.</text>
</comment>
<feature type="region of interest" description="Disordered" evidence="1">
    <location>
        <begin position="47"/>
        <end position="71"/>
    </location>
</feature>
<feature type="region of interest" description="Disordered" evidence="1">
    <location>
        <begin position="1"/>
        <end position="33"/>
    </location>
</feature>
<gene>
    <name evidence="2" type="ORF">GMJLKIPL_1678</name>
</gene>
<protein>
    <submittedName>
        <fullName evidence="2">Uncharacterized protein</fullName>
    </submittedName>
</protein>
<evidence type="ECO:0000313" key="3">
    <source>
        <dbReference type="Proteomes" id="UP001055153"/>
    </source>
</evidence>
<dbReference type="Proteomes" id="UP001055153">
    <property type="component" value="Unassembled WGS sequence"/>
</dbReference>
<evidence type="ECO:0000313" key="2">
    <source>
        <dbReference type="EMBL" id="GJD99760.1"/>
    </source>
</evidence>
<dbReference type="RefSeq" id="WP_238234642.1">
    <property type="nucleotide sequence ID" value="NZ_BPQQ01000018.1"/>
</dbReference>
<sequence>MRITIDMSEAESRSATIHPAPAGSAGVEEPAANGGAAPVSLLMALGASGPEGAADPMPTSREGLDGGGAPDWLIGVIEGGR</sequence>
<organism evidence="2 3">
    <name type="scientific">Methylobacterium isbiliense</name>
    <dbReference type="NCBI Taxonomy" id="315478"/>
    <lineage>
        <taxon>Bacteria</taxon>
        <taxon>Pseudomonadati</taxon>
        <taxon>Pseudomonadota</taxon>
        <taxon>Alphaproteobacteria</taxon>
        <taxon>Hyphomicrobiales</taxon>
        <taxon>Methylobacteriaceae</taxon>
        <taxon>Methylobacterium</taxon>
    </lineage>
</organism>
<reference evidence="2" key="1">
    <citation type="journal article" date="2021" name="Front. Microbiol.">
        <title>Comprehensive Comparative Genomics and Phenotyping of Methylobacterium Species.</title>
        <authorList>
            <person name="Alessa O."/>
            <person name="Ogura Y."/>
            <person name="Fujitani Y."/>
            <person name="Takami H."/>
            <person name="Hayashi T."/>
            <person name="Sahin N."/>
            <person name="Tani A."/>
        </authorList>
    </citation>
    <scope>NUCLEOTIDE SEQUENCE</scope>
    <source>
        <strain evidence="2">DSM 17168</strain>
    </source>
</reference>
<accession>A0ABQ4SBD0</accession>
<name>A0ABQ4SBD0_9HYPH</name>
<evidence type="ECO:0000256" key="1">
    <source>
        <dbReference type="SAM" id="MobiDB-lite"/>
    </source>
</evidence>
<dbReference type="EMBL" id="BPQQ01000018">
    <property type="protein sequence ID" value="GJD99760.1"/>
    <property type="molecule type" value="Genomic_DNA"/>
</dbReference>
<reference evidence="2" key="2">
    <citation type="submission" date="2021-08" db="EMBL/GenBank/DDBJ databases">
        <authorList>
            <person name="Tani A."/>
            <person name="Ola A."/>
            <person name="Ogura Y."/>
            <person name="Katsura K."/>
            <person name="Hayashi T."/>
        </authorList>
    </citation>
    <scope>NUCLEOTIDE SEQUENCE</scope>
    <source>
        <strain evidence="2">DSM 17168</strain>
    </source>
</reference>
<proteinExistence type="predicted"/>